<feature type="region of interest" description="Disordered" evidence="1">
    <location>
        <begin position="453"/>
        <end position="482"/>
    </location>
</feature>
<dbReference type="Gene3D" id="1.10.10.60">
    <property type="entry name" value="Homeodomain-like"/>
    <property type="match status" value="1"/>
</dbReference>
<dbReference type="CDD" id="cd00027">
    <property type="entry name" value="BRCT"/>
    <property type="match status" value="1"/>
</dbReference>
<organism evidence="3 4">
    <name type="scientific">Athelia psychrophila</name>
    <dbReference type="NCBI Taxonomy" id="1759441"/>
    <lineage>
        <taxon>Eukaryota</taxon>
        <taxon>Fungi</taxon>
        <taxon>Dikarya</taxon>
        <taxon>Basidiomycota</taxon>
        <taxon>Agaricomycotina</taxon>
        <taxon>Agaricomycetes</taxon>
        <taxon>Agaricomycetidae</taxon>
        <taxon>Atheliales</taxon>
        <taxon>Atheliaceae</taxon>
        <taxon>Athelia</taxon>
    </lineage>
</organism>
<feature type="region of interest" description="Disordered" evidence="1">
    <location>
        <begin position="308"/>
        <end position="388"/>
    </location>
</feature>
<dbReference type="Pfam" id="PF16589">
    <property type="entry name" value="BRCT_2"/>
    <property type="match status" value="1"/>
</dbReference>
<evidence type="ECO:0000313" key="3">
    <source>
        <dbReference type="EMBL" id="KZP17962.1"/>
    </source>
</evidence>
<evidence type="ECO:0000256" key="1">
    <source>
        <dbReference type="SAM" id="MobiDB-lite"/>
    </source>
</evidence>
<dbReference type="OrthoDB" id="3358963at2759"/>
<feature type="compositionally biased region" description="Polar residues" evidence="1">
    <location>
        <begin position="9"/>
        <end position="24"/>
    </location>
</feature>
<feature type="compositionally biased region" description="Polar residues" evidence="1">
    <location>
        <begin position="231"/>
        <end position="248"/>
    </location>
</feature>
<protein>
    <recommendedName>
        <fullName evidence="2">BRCT domain-containing protein</fullName>
    </recommendedName>
</protein>
<sequence>MAPARTSRRNQTNQPPPTRSSTSEVDNDVVNAELFLEPMMGTPLPIYIEKDVQDRDKLVDIITKNGGSVSLGYSGVPYILVDPHKESGQNLYRMYVGKKGKIVLSFRWVHECVKAGALQTYHTSWAGCKVLGTEQVNPVAEPSSAAAPAAQNGQNQPRRHTRQSQTQPENAPRQGLPASQPVHGQGQNLGGQIAGNVVEQLVPAQAPFPYQVYTTPLHPNPRGMHPGSAGPPQSWQGPNSIAPQQTNLGPPLQMIHHRPQAFREESWGSSYDHGGNQDPQPAVAGPGQPPYDYRYRNEQPEWVSHNDFYNSSQQYNPSYDQSTQYIPEAGPSNAGQSEVPADEAQNKPRGRKRNRTQPTPAAPASTLVSNRRQGPARSPTPPSRIIKSTYGGNLFTAEDVLYLKQYIDYCQEQGLVLSLREICERIAVKAPHHTFYSWRRYCNKHQIRLGGYTMGAEDDDGEEGDPEEEGHLPPRTGPGPGTVAAARARFLAEAPQIRTRSPSPPRSLFRSTTGKGVAFTEEDVTFLLRFMQYRKSLGRLDMVAFWKDVATKAPHHSRASWMKFWRRHKHELERTDADEPLPVAPEKKMRYSRQDDVLIAKHFLDKPEGTSDKIFQAFARINPHHPWKGWQEHHRIHKAKIDHLIQQLRNGETIDVELEGQAEEEE</sequence>
<dbReference type="EMBL" id="KV417577">
    <property type="protein sequence ID" value="KZP17962.1"/>
    <property type="molecule type" value="Genomic_DNA"/>
</dbReference>
<feature type="compositionally biased region" description="Acidic residues" evidence="1">
    <location>
        <begin position="456"/>
        <end position="468"/>
    </location>
</feature>
<dbReference type="AlphaFoldDB" id="A0A166GLQ8"/>
<evidence type="ECO:0000313" key="4">
    <source>
        <dbReference type="Proteomes" id="UP000076532"/>
    </source>
</evidence>
<feature type="domain" description="BRCT" evidence="2">
    <location>
        <begin position="44"/>
        <end position="119"/>
    </location>
</feature>
<feature type="region of interest" description="Disordered" evidence="1">
    <location>
        <begin position="1"/>
        <end position="27"/>
    </location>
</feature>
<keyword evidence="4" id="KW-1185">Reference proteome</keyword>
<dbReference type="InterPro" id="IPR001357">
    <property type="entry name" value="BRCT_dom"/>
</dbReference>
<proteinExistence type="predicted"/>
<dbReference type="STRING" id="436010.A0A166GLQ8"/>
<evidence type="ECO:0000259" key="2">
    <source>
        <dbReference type="Pfam" id="PF16589"/>
    </source>
</evidence>
<gene>
    <name evidence="3" type="ORF">FIBSPDRAFT_829888</name>
</gene>
<dbReference type="Proteomes" id="UP000076532">
    <property type="component" value="Unassembled WGS sequence"/>
</dbReference>
<name>A0A166GLQ8_9AGAM</name>
<dbReference type="SUPFAM" id="SSF52113">
    <property type="entry name" value="BRCT domain"/>
    <property type="match status" value="1"/>
</dbReference>
<feature type="compositionally biased region" description="Low complexity" evidence="1">
    <location>
        <begin position="140"/>
        <end position="150"/>
    </location>
</feature>
<feature type="region of interest" description="Disordered" evidence="1">
    <location>
        <begin position="213"/>
        <end position="252"/>
    </location>
</feature>
<accession>A0A166GLQ8</accession>
<dbReference type="InterPro" id="IPR036420">
    <property type="entry name" value="BRCT_dom_sf"/>
</dbReference>
<reference evidence="3 4" key="1">
    <citation type="journal article" date="2016" name="Mol. Biol. Evol.">
        <title>Comparative Genomics of Early-Diverging Mushroom-Forming Fungi Provides Insights into the Origins of Lignocellulose Decay Capabilities.</title>
        <authorList>
            <person name="Nagy L.G."/>
            <person name="Riley R."/>
            <person name="Tritt A."/>
            <person name="Adam C."/>
            <person name="Daum C."/>
            <person name="Floudas D."/>
            <person name="Sun H."/>
            <person name="Yadav J.S."/>
            <person name="Pangilinan J."/>
            <person name="Larsson K.H."/>
            <person name="Matsuura K."/>
            <person name="Barry K."/>
            <person name="Labutti K."/>
            <person name="Kuo R."/>
            <person name="Ohm R.A."/>
            <person name="Bhattacharya S.S."/>
            <person name="Shirouzu T."/>
            <person name="Yoshinaga Y."/>
            <person name="Martin F.M."/>
            <person name="Grigoriev I.V."/>
            <person name="Hibbett D.S."/>
        </authorList>
    </citation>
    <scope>NUCLEOTIDE SEQUENCE [LARGE SCALE GENOMIC DNA]</scope>
    <source>
        <strain evidence="3 4">CBS 109695</strain>
    </source>
</reference>
<feature type="region of interest" description="Disordered" evidence="1">
    <location>
        <begin position="266"/>
        <end position="295"/>
    </location>
</feature>
<feature type="region of interest" description="Disordered" evidence="1">
    <location>
        <begin position="140"/>
        <end position="190"/>
    </location>
</feature>
<feature type="compositionally biased region" description="Polar residues" evidence="1">
    <location>
        <begin position="308"/>
        <end position="325"/>
    </location>
</feature>